<dbReference type="InterPro" id="IPR000871">
    <property type="entry name" value="Beta-lactam_class-A"/>
</dbReference>
<proteinExistence type="predicted"/>
<dbReference type="PANTHER" id="PTHR35333:SF4">
    <property type="entry name" value="SLR0121 PROTEIN"/>
    <property type="match status" value="1"/>
</dbReference>
<reference evidence="2 3" key="1">
    <citation type="submission" date="2020-08" db="EMBL/GenBank/DDBJ databases">
        <title>Genomic Encyclopedia of Type Strains, Phase IV (KMG-IV): sequencing the most valuable type-strain genomes for metagenomic binning, comparative biology and taxonomic classification.</title>
        <authorList>
            <person name="Goeker M."/>
        </authorList>
    </citation>
    <scope>NUCLEOTIDE SEQUENCE [LARGE SCALE GENOMIC DNA]</scope>
    <source>
        <strain evidence="2 3">DSM 23562</strain>
    </source>
</reference>
<dbReference type="Proteomes" id="UP000520814">
    <property type="component" value="Unassembled WGS sequence"/>
</dbReference>
<dbReference type="GO" id="GO:0008800">
    <property type="term" value="F:beta-lactamase activity"/>
    <property type="evidence" value="ECO:0007669"/>
    <property type="project" value="UniProtKB-EC"/>
</dbReference>
<evidence type="ECO:0000313" key="2">
    <source>
        <dbReference type="EMBL" id="MBB6049335.1"/>
    </source>
</evidence>
<dbReference type="GO" id="GO:0046677">
    <property type="term" value="P:response to antibiotic"/>
    <property type="evidence" value="ECO:0007669"/>
    <property type="project" value="InterPro"/>
</dbReference>
<dbReference type="InterPro" id="IPR045155">
    <property type="entry name" value="Beta-lactam_cat"/>
</dbReference>
<keyword evidence="3" id="KW-1185">Reference proteome</keyword>
<gene>
    <name evidence="2" type="ORF">HNQ39_001097</name>
</gene>
<dbReference type="Pfam" id="PF13354">
    <property type="entry name" value="Beta-lactamase2"/>
    <property type="match status" value="1"/>
</dbReference>
<evidence type="ECO:0000259" key="1">
    <source>
        <dbReference type="Pfam" id="PF13354"/>
    </source>
</evidence>
<dbReference type="EMBL" id="JACHGW010000001">
    <property type="protein sequence ID" value="MBB6049335.1"/>
    <property type="molecule type" value="Genomic_DNA"/>
</dbReference>
<protein>
    <submittedName>
        <fullName evidence="2">Beta-lactamase class A</fullName>
        <ecNumber evidence="2">3.5.2.6</ecNumber>
    </submittedName>
</protein>
<dbReference type="PANTHER" id="PTHR35333">
    <property type="entry name" value="BETA-LACTAMASE"/>
    <property type="match status" value="1"/>
</dbReference>
<dbReference type="GO" id="GO:0030655">
    <property type="term" value="P:beta-lactam antibiotic catabolic process"/>
    <property type="evidence" value="ECO:0007669"/>
    <property type="project" value="InterPro"/>
</dbReference>
<comment type="caution">
    <text evidence="2">The sequence shown here is derived from an EMBL/GenBank/DDBJ whole genome shotgun (WGS) entry which is preliminary data.</text>
</comment>
<accession>A0A7W9W5V5</accession>
<sequence>MKELAALEASLGGGTLGLAATCAGESVLYQAETLFPTASSIKIAIVEEVFRQGLDLAQPVRVTEADFVGGSGVLASLTPGVALPLGDLATLAITVSDNTASNLCLRAVGGPEAVNARLAAWGCTQTKVHRPIKFKLEESDPPHTATGTPADFLAILAQLGPETKKRMAQVSDTAMLPRLLGVNAYARDLRLAPPPFTVAHKPGAVSGVRNDVGFIEQNGKTLTVAVFTKGCPDPRWTVENAGCLAVARAVEQLVEHFFRG</sequence>
<name>A0A7W9W5V5_ARMRO</name>
<dbReference type="AlphaFoldDB" id="A0A7W9W5V5"/>
<keyword evidence="2" id="KW-0378">Hydrolase</keyword>
<organism evidence="2 3">
    <name type="scientific">Armatimonas rosea</name>
    <dbReference type="NCBI Taxonomy" id="685828"/>
    <lineage>
        <taxon>Bacteria</taxon>
        <taxon>Bacillati</taxon>
        <taxon>Armatimonadota</taxon>
        <taxon>Armatimonadia</taxon>
        <taxon>Armatimonadales</taxon>
        <taxon>Armatimonadaceae</taxon>
        <taxon>Armatimonas</taxon>
    </lineage>
</organism>
<dbReference type="RefSeq" id="WP_184192946.1">
    <property type="nucleotide sequence ID" value="NZ_JACHGW010000001.1"/>
</dbReference>
<feature type="domain" description="Beta-lactamase class A catalytic" evidence="1">
    <location>
        <begin position="24"/>
        <end position="228"/>
    </location>
</feature>
<dbReference type="InterPro" id="IPR012338">
    <property type="entry name" value="Beta-lactam/transpept-like"/>
</dbReference>
<dbReference type="Gene3D" id="3.40.710.10">
    <property type="entry name" value="DD-peptidase/beta-lactamase superfamily"/>
    <property type="match status" value="1"/>
</dbReference>
<dbReference type="EC" id="3.5.2.6" evidence="2"/>
<evidence type="ECO:0000313" key="3">
    <source>
        <dbReference type="Proteomes" id="UP000520814"/>
    </source>
</evidence>
<dbReference type="SUPFAM" id="SSF56601">
    <property type="entry name" value="beta-lactamase/transpeptidase-like"/>
    <property type="match status" value="1"/>
</dbReference>